<evidence type="ECO:0000256" key="1">
    <source>
        <dbReference type="SAM" id="Phobius"/>
    </source>
</evidence>
<organism evidence="2 3">
    <name type="scientific">Raphidocelis subcapitata</name>
    <dbReference type="NCBI Taxonomy" id="307507"/>
    <lineage>
        <taxon>Eukaryota</taxon>
        <taxon>Viridiplantae</taxon>
        <taxon>Chlorophyta</taxon>
        <taxon>core chlorophytes</taxon>
        <taxon>Chlorophyceae</taxon>
        <taxon>CS clade</taxon>
        <taxon>Sphaeropleales</taxon>
        <taxon>Selenastraceae</taxon>
        <taxon>Raphidocelis</taxon>
    </lineage>
</organism>
<gene>
    <name evidence="2" type="ORF">Rsub_10446</name>
</gene>
<dbReference type="InParanoid" id="A0A2V0PHW8"/>
<name>A0A2V0PHW8_9CHLO</name>
<feature type="transmembrane region" description="Helical" evidence="1">
    <location>
        <begin position="173"/>
        <end position="195"/>
    </location>
</feature>
<dbReference type="EMBL" id="BDRX01000101">
    <property type="protein sequence ID" value="GBF97523.1"/>
    <property type="molecule type" value="Genomic_DNA"/>
</dbReference>
<keyword evidence="3" id="KW-1185">Reference proteome</keyword>
<dbReference type="Proteomes" id="UP000247498">
    <property type="component" value="Unassembled WGS sequence"/>
</dbReference>
<evidence type="ECO:0000313" key="3">
    <source>
        <dbReference type="Proteomes" id="UP000247498"/>
    </source>
</evidence>
<dbReference type="OrthoDB" id="523707at2759"/>
<keyword evidence="1" id="KW-0472">Membrane</keyword>
<comment type="caution">
    <text evidence="2">The sequence shown here is derived from an EMBL/GenBank/DDBJ whole genome shotgun (WGS) entry which is preliminary data.</text>
</comment>
<protein>
    <submittedName>
        <fullName evidence="2">Uncharacterized protein</fullName>
    </submittedName>
</protein>
<reference evidence="2 3" key="1">
    <citation type="journal article" date="2018" name="Sci. Rep.">
        <title>Raphidocelis subcapitata (=Pseudokirchneriella subcapitata) provides an insight into genome evolution and environmental adaptations in the Sphaeropleales.</title>
        <authorList>
            <person name="Suzuki S."/>
            <person name="Yamaguchi H."/>
            <person name="Nakajima N."/>
            <person name="Kawachi M."/>
        </authorList>
    </citation>
    <scope>NUCLEOTIDE SEQUENCE [LARGE SCALE GENOMIC DNA]</scope>
    <source>
        <strain evidence="2 3">NIES-35</strain>
    </source>
</reference>
<feature type="transmembrane region" description="Helical" evidence="1">
    <location>
        <begin position="26"/>
        <end position="50"/>
    </location>
</feature>
<accession>A0A2V0PHW8</accession>
<dbReference type="AlphaFoldDB" id="A0A2V0PHW8"/>
<feature type="transmembrane region" description="Helical" evidence="1">
    <location>
        <begin position="103"/>
        <end position="123"/>
    </location>
</feature>
<feature type="transmembrane region" description="Helical" evidence="1">
    <location>
        <begin position="130"/>
        <end position="153"/>
    </location>
</feature>
<sequence>MSARASTFDIAAASAPRRSGGMARRLGSGGGVLLVAFLQLCIGIVLLGLFEGYKVVRIKYFDKLLEQYETAQQAAQAAGKSFDFDPGVLQAQSAISNRSPMGVVFWLAIVNNTFAICGLGGVLGTQRELVMAFFAFSTVQLVAGAHFFIDMIVDTTVRYGGEPPGLTSYEKAVAFFLALQVLLAACATAVGVRAIEEIKQKHREDYSRLVTLGNLNDSSLQFEADRI</sequence>
<evidence type="ECO:0000313" key="2">
    <source>
        <dbReference type="EMBL" id="GBF97523.1"/>
    </source>
</evidence>
<keyword evidence="1" id="KW-0812">Transmembrane</keyword>
<dbReference type="STRING" id="307507.A0A2V0PHW8"/>
<proteinExistence type="predicted"/>
<keyword evidence="1" id="KW-1133">Transmembrane helix</keyword>